<keyword evidence="4 7" id="KW-0808">Transferase</keyword>
<dbReference type="PRINTS" id="PR00505">
    <property type="entry name" value="D12N6MTFRASE"/>
</dbReference>
<dbReference type="InterPro" id="IPR012327">
    <property type="entry name" value="MeTrfase_D12"/>
</dbReference>
<evidence type="ECO:0000256" key="3">
    <source>
        <dbReference type="ARBA" id="ARBA00022603"/>
    </source>
</evidence>
<dbReference type="PANTHER" id="PTHR30481:SF3">
    <property type="entry name" value="DNA ADENINE METHYLASE"/>
    <property type="match status" value="1"/>
</dbReference>
<evidence type="ECO:0000256" key="4">
    <source>
        <dbReference type="ARBA" id="ARBA00022679"/>
    </source>
</evidence>
<evidence type="ECO:0000313" key="9">
    <source>
        <dbReference type="EMBL" id="GGI95300.1"/>
    </source>
</evidence>
<sequence>MSHPRSHWQAGSPGLSKPSGGEIRGCPPSLIKWTGSKRYLAAQIARHFPDRYRRFVDPFLGSGALLYFGHRGDSLAGDAFAPLVAFWRLVQTDVEAVIRDYSRQWVRLQTEGPAYFYAVRERFNQAPNPLDLCFLTRTCVNGIIRFNARGEFNNSFHLSRPGMRPERFARMARRWASRLQGVHLVCQDYRDTLAAARPGDFVYLDPPYARTRQRYADGVRQRDLIAALADLNRRGVRWALSYDGRRGAADFTQPLPAGLYKHRILLYGGASAVRRVLHGAVEPVHESLYLNYDPPG</sequence>
<evidence type="ECO:0000256" key="2">
    <source>
        <dbReference type="ARBA" id="ARBA00011900"/>
    </source>
</evidence>
<dbReference type="GO" id="GO:1904047">
    <property type="term" value="F:S-adenosyl-L-methionine binding"/>
    <property type="evidence" value="ECO:0007669"/>
    <property type="project" value="TreeGrafter"/>
</dbReference>
<keyword evidence="10" id="KW-1185">Reference proteome</keyword>
<dbReference type="Gene3D" id="1.10.1020.10">
    <property type="entry name" value="Adenine-specific Methyltransferase, Domain 2"/>
    <property type="match status" value="1"/>
</dbReference>
<dbReference type="GO" id="GO:0009307">
    <property type="term" value="P:DNA restriction-modification system"/>
    <property type="evidence" value="ECO:0007669"/>
    <property type="project" value="InterPro"/>
</dbReference>
<evidence type="ECO:0000256" key="6">
    <source>
        <dbReference type="ARBA" id="ARBA00047942"/>
    </source>
</evidence>
<accession>A0A917JZX0</accession>
<comment type="similarity">
    <text evidence="1 7">Belongs to the N(4)/N(6)-methyltransferase family.</text>
</comment>
<evidence type="ECO:0000256" key="1">
    <source>
        <dbReference type="ARBA" id="ARBA00006594"/>
    </source>
</evidence>
<evidence type="ECO:0000256" key="7">
    <source>
        <dbReference type="RuleBase" id="RU361257"/>
    </source>
</evidence>
<keyword evidence="3 7" id="KW-0489">Methyltransferase</keyword>
<dbReference type="EMBL" id="BMOY01000001">
    <property type="protein sequence ID" value="GGI95300.1"/>
    <property type="molecule type" value="Genomic_DNA"/>
</dbReference>
<dbReference type="PROSITE" id="PS00092">
    <property type="entry name" value="N6_MTASE"/>
    <property type="match status" value="1"/>
</dbReference>
<comment type="catalytic activity">
    <reaction evidence="6 7">
        <text>a 2'-deoxyadenosine in DNA + S-adenosyl-L-methionine = an N(6)-methyl-2'-deoxyadenosine in DNA + S-adenosyl-L-homocysteine + H(+)</text>
        <dbReference type="Rhea" id="RHEA:15197"/>
        <dbReference type="Rhea" id="RHEA-COMP:12418"/>
        <dbReference type="Rhea" id="RHEA-COMP:12419"/>
        <dbReference type="ChEBI" id="CHEBI:15378"/>
        <dbReference type="ChEBI" id="CHEBI:57856"/>
        <dbReference type="ChEBI" id="CHEBI:59789"/>
        <dbReference type="ChEBI" id="CHEBI:90615"/>
        <dbReference type="ChEBI" id="CHEBI:90616"/>
        <dbReference type="EC" id="2.1.1.72"/>
    </reaction>
</comment>
<dbReference type="AlphaFoldDB" id="A0A917JZX0"/>
<dbReference type="SUPFAM" id="SSF53335">
    <property type="entry name" value="S-adenosyl-L-methionine-dependent methyltransferases"/>
    <property type="match status" value="1"/>
</dbReference>
<reference evidence="9" key="1">
    <citation type="journal article" date="2014" name="Int. J. Syst. Evol. Microbiol.">
        <title>Complete genome sequence of Corynebacterium casei LMG S-19264T (=DSM 44701T), isolated from a smear-ripened cheese.</title>
        <authorList>
            <consortium name="US DOE Joint Genome Institute (JGI-PGF)"/>
            <person name="Walter F."/>
            <person name="Albersmeier A."/>
            <person name="Kalinowski J."/>
            <person name="Ruckert C."/>
        </authorList>
    </citation>
    <scope>NUCLEOTIDE SEQUENCE</scope>
    <source>
        <strain evidence="9">JCM 18487</strain>
    </source>
</reference>
<dbReference type="Pfam" id="PF02086">
    <property type="entry name" value="MethyltransfD12"/>
    <property type="match status" value="1"/>
</dbReference>
<dbReference type="InterPro" id="IPR023095">
    <property type="entry name" value="Ade_MeTrfase_dom_2"/>
</dbReference>
<dbReference type="InterPro" id="IPR029063">
    <property type="entry name" value="SAM-dependent_MTases_sf"/>
</dbReference>
<dbReference type="Proteomes" id="UP000637695">
    <property type="component" value="Unassembled WGS sequence"/>
</dbReference>
<evidence type="ECO:0000256" key="5">
    <source>
        <dbReference type="ARBA" id="ARBA00022691"/>
    </source>
</evidence>
<dbReference type="EC" id="2.1.1.72" evidence="2 7"/>
<evidence type="ECO:0000313" key="10">
    <source>
        <dbReference type="Proteomes" id="UP000637695"/>
    </source>
</evidence>
<dbReference type="RefSeq" id="WP_188880512.1">
    <property type="nucleotide sequence ID" value="NZ_BMOY01000001.1"/>
</dbReference>
<dbReference type="InterPro" id="IPR002052">
    <property type="entry name" value="DNA_methylase_N6_adenine_CS"/>
</dbReference>
<dbReference type="GO" id="GO:0032259">
    <property type="term" value="P:methylation"/>
    <property type="evidence" value="ECO:0007669"/>
    <property type="project" value="UniProtKB-KW"/>
</dbReference>
<dbReference type="NCBIfam" id="TIGR00571">
    <property type="entry name" value="dam"/>
    <property type="match status" value="1"/>
</dbReference>
<dbReference type="GO" id="GO:0006298">
    <property type="term" value="P:mismatch repair"/>
    <property type="evidence" value="ECO:0007669"/>
    <property type="project" value="TreeGrafter"/>
</dbReference>
<dbReference type="PANTHER" id="PTHR30481">
    <property type="entry name" value="DNA ADENINE METHYLASE"/>
    <property type="match status" value="1"/>
</dbReference>
<feature type="region of interest" description="Disordered" evidence="8">
    <location>
        <begin position="1"/>
        <end position="22"/>
    </location>
</feature>
<dbReference type="GO" id="GO:0009007">
    <property type="term" value="F:site-specific DNA-methyltransferase (adenine-specific) activity"/>
    <property type="evidence" value="ECO:0007669"/>
    <property type="project" value="UniProtKB-UniRule"/>
</dbReference>
<comment type="caution">
    <text evidence="9">The sequence shown here is derived from an EMBL/GenBank/DDBJ whole genome shotgun (WGS) entry which is preliminary data.</text>
</comment>
<dbReference type="GO" id="GO:0043565">
    <property type="term" value="F:sequence-specific DNA binding"/>
    <property type="evidence" value="ECO:0007669"/>
    <property type="project" value="TreeGrafter"/>
</dbReference>
<protein>
    <recommendedName>
        <fullName evidence="2 7">Site-specific DNA-methyltransferase (adenine-specific)</fullName>
        <ecNumber evidence="2 7">2.1.1.72</ecNumber>
    </recommendedName>
</protein>
<proteinExistence type="inferred from homology"/>
<organism evidence="9 10">
    <name type="scientific">Alicyclobacillus cellulosilyticus</name>
    <dbReference type="NCBI Taxonomy" id="1003997"/>
    <lineage>
        <taxon>Bacteria</taxon>
        <taxon>Bacillati</taxon>
        <taxon>Bacillota</taxon>
        <taxon>Bacilli</taxon>
        <taxon>Bacillales</taxon>
        <taxon>Alicyclobacillaceae</taxon>
        <taxon>Alicyclobacillus</taxon>
    </lineage>
</organism>
<gene>
    <name evidence="9" type="ORF">GCM10010885_01110</name>
</gene>
<reference evidence="9" key="2">
    <citation type="submission" date="2020-09" db="EMBL/GenBank/DDBJ databases">
        <authorList>
            <person name="Sun Q."/>
            <person name="Ohkuma M."/>
        </authorList>
    </citation>
    <scope>NUCLEOTIDE SEQUENCE</scope>
    <source>
        <strain evidence="9">JCM 18487</strain>
    </source>
</reference>
<keyword evidence="5 7" id="KW-0949">S-adenosyl-L-methionine</keyword>
<dbReference type="Gene3D" id="3.40.50.150">
    <property type="entry name" value="Vaccinia Virus protein VP39"/>
    <property type="match status" value="1"/>
</dbReference>
<name>A0A917JZX0_9BACL</name>
<evidence type="ECO:0000256" key="8">
    <source>
        <dbReference type="SAM" id="MobiDB-lite"/>
    </source>
</evidence>